<comment type="caution">
    <text evidence="1">The sequence shown here is derived from an EMBL/GenBank/DDBJ whole genome shotgun (WGS) entry which is preliminary data.</text>
</comment>
<evidence type="ECO:0000313" key="2">
    <source>
        <dbReference type="Proteomes" id="UP000593561"/>
    </source>
</evidence>
<reference evidence="1 2" key="1">
    <citation type="journal article" date="2019" name="Genome Biol. Evol.">
        <title>Insights into the evolution of the New World diploid cottons (Gossypium, subgenus Houzingenia) based on genome sequencing.</title>
        <authorList>
            <person name="Grover C.E."/>
            <person name="Arick M.A. 2nd"/>
            <person name="Thrash A."/>
            <person name="Conover J.L."/>
            <person name="Sanders W.S."/>
            <person name="Peterson D.G."/>
            <person name="Frelichowski J.E."/>
            <person name="Scheffler J.A."/>
            <person name="Scheffler B.E."/>
            <person name="Wendel J.F."/>
        </authorList>
    </citation>
    <scope>NUCLEOTIDE SEQUENCE [LARGE SCALE GENOMIC DNA]</scope>
    <source>
        <strain evidence="1">27</strain>
        <tissue evidence="1">Leaf</tissue>
    </source>
</reference>
<dbReference type="Proteomes" id="UP000593561">
    <property type="component" value="Unassembled WGS sequence"/>
</dbReference>
<dbReference type="AlphaFoldDB" id="A0A7J8RGX8"/>
<proteinExistence type="predicted"/>
<organism evidence="1 2">
    <name type="scientific">Gossypium davidsonii</name>
    <name type="common">Davidson's cotton</name>
    <name type="synonym">Gossypium klotzschianum subsp. davidsonii</name>
    <dbReference type="NCBI Taxonomy" id="34287"/>
    <lineage>
        <taxon>Eukaryota</taxon>
        <taxon>Viridiplantae</taxon>
        <taxon>Streptophyta</taxon>
        <taxon>Embryophyta</taxon>
        <taxon>Tracheophyta</taxon>
        <taxon>Spermatophyta</taxon>
        <taxon>Magnoliopsida</taxon>
        <taxon>eudicotyledons</taxon>
        <taxon>Gunneridae</taxon>
        <taxon>Pentapetalae</taxon>
        <taxon>rosids</taxon>
        <taxon>malvids</taxon>
        <taxon>Malvales</taxon>
        <taxon>Malvaceae</taxon>
        <taxon>Malvoideae</taxon>
        <taxon>Gossypium</taxon>
    </lineage>
</organism>
<dbReference type="EMBL" id="JABFAC010000005">
    <property type="protein sequence ID" value="MBA0613098.1"/>
    <property type="molecule type" value="Genomic_DNA"/>
</dbReference>
<gene>
    <name evidence="1" type="ORF">Godav_013607</name>
</gene>
<evidence type="ECO:0000313" key="1">
    <source>
        <dbReference type="EMBL" id="MBA0613098.1"/>
    </source>
</evidence>
<name>A0A7J8RGX8_GOSDV</name>
<protein>
    <submittedName>
        <fullName evidence="1">Uncharacterized protein</fullName>
    </submittedName>
</protein>
<sequence>MSAWKTMVGVGRTRLLTLLHAGIPSEEECVSAQ</sequence>
<accession>A0A7J8RGX8</accession>
<keyword evidence="2" id="KW-1185">Reference proteome</keyword>